<dbReference type="InterPro" id="IPR032675">
    <property type="entry name" value="LRR_dom_sf"/>
</dbReference>
<evidence type="ECO:0000313" key="10">
    <source>
        <dbReference type="Ensembl" id="ENSECAP00000069458.1"/>
    </source>
</evidence>
<reference evidence="10 11" key="1">
    <citation type="journal article" date="2009" name="Science">
        <title>Genome sequence, comparative analysis, and population genetics of the domestic horse.</title>
        <authorList>
            <consortium name="Broad Institute Genome Sequencing Platform"/>
            <consortium name="Broad Institute Whole Genome Assembly Team"/>
            <person name="Wade C.M."/>
            <person name="Giulotto E."/>
            <person name="Sigurdsson S."/>
            <person name="Zoli M."/>
            <person name="Gnerre S."/>
            <person name="Imsland F."/>
            <person name="Lear T.L."/>
            <person name="Adelson D.L."/>
            <person name="Bailey E."/>
            <person name="Bellone R.R."/>
            <person name="Bloecker H."/>
            <person name="Distl O."/>
            <person name="Edgar R.C."/>
            <person name="Garber M."/>
            <person name="Leeb T."/>
            <person name="Mauceli E."/>
            <person name="MacLeod J.N."/>
            <person name="Penedo M.C.T."/>
            <person name="Raison J.M."/>
            <person name="Sharpe T."/>
            <person name="Vogel J."/>
            <person name="Andersson L."/>
            <person name="Antczak D.F."/>
            <person name="Biagi T."/>
            <person name="Binns M.M."/>
            <person name="Chowdhary B.P."/>
            <person name="Coleman S.J."/>
            <person name="Della Valle G."/>
            <person name="Fryc S."/>
            <person name="Guerin G."/>
            <person name="Hasegawa T."/>
            <person name="Hill E.W."/>
            <person name="Jurka J."/>
            <person name="Kiialainen A."/>
            <person name="Lindgren G."/>
            <person name="Liu J."/>
            <person name="Magnani E."/>
            <person name="Mickelson J.R."/>
            <person name="Murray J."/>
            <person name="Nergadze S.G."/>
            <person name="Onofrio R."/>
            <person name="Pedroni S."/>
            <person name="Piras M.F."/>
            <person name="Raudsepp T."/>
            <person name="Rocchi M."/>
            <person name="Roeed K.H."/>
            <person name="Ryder O.A."/>
            <person name="Searle S."/>
            <person name="Skow L."/>
            <person name="Swinburne J.E."/>
            <person name="Syvaenen A.C."/>
            <person name="Tozaki T."/>
            <person name="Valberg S.J."/>
            <person name="Vaudin M."/>
            <person name="White J.R."/>
            <person name="Zody M.C."/>
            <person name="Lander E.S."/>
            <person name="Lindblad-Toh K."/>
        </authorList>
    </citation>
    <scope>NUCLEOTIDE SEQUENCE [LARGE SCALE GENOMIC DNA]</scope>
    <source>
        <strain evidence="10 11">Thoroughbred</strain>
    </source>
</reference>
<evidence type="ECO:0000313" key="11">
    <source>
        <dbReference type="Proteomes" id="UP000002281"/>
    </source>
</evidence>
<dbReference type="PROSITE" id="PS50802">
    <property type="entry name" value="OTU"/>
    <property type="match status" value="1"/>
</dbReference>
<evidence type="ECO:0000256" key="6">
    <source>
        <dbReference type="ARBA" id="ARBA00022786"/>
    </source>
</evidence>
<dbReference type="AlphaFoldDB" id="A0A9L0S5M6"/>
<dbReference type="PANTHER" id="PTHR12419">
    <property type="entry name" value="OTU DOMAIN CONTAINING PROTEIN"/>
    <property type="match status" value="1"/>
</dbReference>
<dbReference type="GO" id="GO:0016281">
    <property type="term" value="C:eukaryotic translation initiation factor 4F complex"/>
    <property type="evidence" value="ECO:0007669"/>
    <property type="project" value="Ensembl"/>
</dbReference>
<keyword evidence="3" id="KW-0433">Leucine-rich repeat</keyword>
<dbReference type="GO" id="GO:0004843">
    <property type="term" value="F:cysteine-type deubiquitinase activity"/>
    <property type="evidence" value="ECO:0000318"/>
    <property type="project" value="GO_Central"/>
</dbReference>
<keyword evidence="11" id="KW-1185">Reference proteome</keyword>
<keyword evidence="8" id="KW-0175">Coiled coil</keyword>
<keyword evidence="7" id="KW-0788">Thiol protease</keyword>
<dbReference type="GO" id="GO:0008283">
    <property type="term" value="P:cell population proliferation"/>
    <property type="evidence" value="ECO:0007669"/>
    <property type="project" value="Ensembl"/>
</dbReference>
<evidence type="ECO:0000256" key="8">
    <source>
        <dbReference type="SAM" id="Coils"/>
    </source>
</evidence>
<dbReference type="InterPro" id="IPR003323">
    <property type="entry name" value="OTU_dom"/>
</dbReference>
<dbReference type="InterPro" id="IPR003591">
    <property type="entry name" value="Leu-rich_rpt_typical-subtyp"/>
</dbReference>
<sequence length="364" mass="41486">MEAVLVEELDEEQQLVRRHRKEKKELQAKIQGMKNAVPKNDKKRRKQLTEDISKLEAEMEQKHREELEQLKLTSKESKIDSVADNISNLVLENQPPRISKARKRRDKKAALEKEREERIAEAEIENLTGARHVESEKLAQILAARQLEIKQIPSDGHCMYRAIEDQLKGQECPLTVAALRSQTAGYMQSHVEDFLPFLTNPNTGDMYTPEEFGKYCDDIVNTTAWGGQLEPMAERLLVRALKGGKNTKIVTLNGKKITKMPSTLEKLPGLKTLDLQNNRIPKVCPEISTLTQLTSLNLGNNLLEEVPEEMKYLTSLKKLHLFGNRIHRFASGACDGLQNLILLSLNNNQLTWIPPEVSRDKRLT</sequence>
<dbReference type="SUPFAM" id="SSF54001">
    <property type="entry name" value="Cysteine proteinases"/>
    <property type="match status" value="1"/>
</dbReference>
<feature type="coiled-coil region" evidence="8">
    <location>
        <begin position="9"/>
        <end position="65"/>
    </location>
</feature>
<dbReference type="InterPro" id="IPR050704">
    <property type="entry name" value="Peptidase_C85-like"/>
</dbReference>
<dbReference type="SMART" id="SM00369">
    <property type="entry name" value="LRR_TYP"/>
    <property type="match status" value="4"/>
</dbReference>
<keyword evidence="7" id="KW-0378">Hydrolase</keyword>
<dbReference type="Pfam" id="PF02338">
    <property type="entry name" value="OTU"/>
    <property type="match status" value="1"/>
</dbReference>
<accession>A0A9L0S5M6</accession>
<dbReference type="Gene3D" id="3.80.10.10">
    <property type="entry name" value="Ribonuclease Inhibitor"/>
    <property type="match status" value="1"/>
</dbReference>
<evidence type="ECO:0000256" key="1">
    <source>
        <dbReference type="ARBA" id="ARBA00000707"/>
    </source>
</evidence>
<dbReference type="GO" id="GO:0006508">
    <property type="term" value="P:proteolysis"/>
    <property type="evidence" value="ECO:0007669"/>
    <property type="project" value="UniProtKB-KW"/>
</dbReference>
<dbReference type="Ensembl" id="ENSECAT00000096276.1">
    <property type="protein sequence ID" value="ENSECAP00000069458.1"/>
    <property type="gene ID" value="ENSECAG00000018205.4"/>
</dbReference>
<name>A0A9L0S5M6_HORSE</name>
<protein>
    <recommendedName>
        <fullName evidence="2">ubiquitinyl hydrolase 1</fullName>
        <ecNumber evidence="2">3.4.19.12</ecNumber>
    </recommendedName>
</protein>
<dbReference type="EC" id="3.4.19.12" evidence="2"/>
<gene>
    <name evidence="10" type="primary">OTUD6B</name>
</gene>
<organism evidence="10 11">
    <name type="scientific">Equus caballus</name>
    <name type="common">Horse</name>
    <dbReference type="NCBI Taxonomy" id="9796"/>
    <lineage>
        <taxon>Eukaryota</taxon>
        <taxon>Metazoa</taxon>
        <taxon>Chordata</taxon>
        <taxon>Craniata</taxon>
        <taxon>Vertebrata</taxon>
        <taxon>Euteleostomi</taxon>
        <taxon>Mammalia</taxon>
        <taxon>Eutheria</taxon>
        <taxon>Laurasiatheria</taxon>
        <taxon>Perissodactyla</taxon>
        <taxon>Equidae</taxon>
        <taxon>Equus</taxon>
    </lineage>
</organism>
<dbReference type="GeneTree" id="ENSGT00390000012840"/>
<feature type="domain" description="OTU" evidence="9">
    <location>
        <begin position="147"/>
        <end position="286"/>
    </location>
</feature>
<dbReference type="Pfam" id="PF13855">
    <property type="entry name" value="LRR_8"/>
    <property type="match status" value="1"/>
</dbReference>
<evidence type="ECO:0000259" key="9">
    <source>
        <dbReference type="PROSITE" id="PS50802"/>
    </source>
</evidence>
<dbReference type="Proteomes" id="UP000002281">
    <property type="component" value="Chromosome 9"/>
</dbReference>
<dbReference type="GO" id="GO:0016579">
    <property type="term" value="P:protein deubiquitination"/>
    <property type="evidence" value="ECO:0007669"/>
    <property type="project" value="Ensembl"/>
</dbReference>
<evidence type="ECO:0000256" key="5">
    <source>
        <dbReference type="ARBA" id="ARBA00022737"/>
    </source>
</evidence>
<dbReference type="Gene3D" id="3.90.70.80">
    <property type="match status" value="1"/>
</dbReference>
<dbReference type="InterPro" id="IPR001611">
    <property type="entry name" value="Leu-rich_rpt"/>
</dbReference>
<dbReference type="PROSITE" id="PS51450">
    <property type="entry name" value="LRR"/>
    <property type="match status" value="2"/>
</dbReference>
<dbReference type="InterPro" id="IPR038765">
    <property type="entry name" value="Papain-like_cys_pep_sf"/>
</dbReference>
<reference evidence="10" key="3">
    <citation type="submission" date="2025-09" db="UniProtKB">
        <authorList>
            <consortium name="Ensembl"/>
        </authorList>
    </citation>
    <scope>IDENTIFICATION</scope>
    <source>
        <strain evidence="10">Thoroughbred</strain>
    </source>
</reference>
<keyword evidence="4" id="KW-0645">Protease</keyword>
<evidence type="ECO:0000256" key="3">
    <source>
        <dbReference type="ARBA" id="ARBA00022614"/>
    </source>
</evidence>
<proteinExistence type="predicted"/>
<comment type="catalytic activity">
    <reaction evidence="1">
        <text>Thiol-dependent hydrolysis of ester, thioester, amide, peptide and isopeptide bonds formed by the C-terminal Gly of ubiquitin (a 76-residue protein attached to proteins as an intracellular targeting signal).</text>
        <dbReference type="EC" id="3.4.19.12"/>
    </reaction>
</comment>
<evidence type="ECO:0000256" key="2">
    <source>
        <dbReference type="ARBA" id="ARBA00012759"/>
    </source>
</evidence>
<evidence type="ECO:0000256" key="7">
    <source>
        <dbReference type="ARBA" id="ARBA00022807"/>
    </source>
</evidence>
<dbReference type="PANTHER" id="PTHR12419:SF21">
    <property type="entry name" value="DEUBIQUITINASE OTUD6B"/>
    <property type="match status" value="1"/>
</dbReference>
<evidence type="ECO:0000256" key="4">
    <source>
        <dbReference type="ARBA" id="ARBA00022670"/>
    </source>
</evidence>
<dbReference type="SUPFAM" id="SSF52058">
    <property type="entry name" value="L domain-like"/>
    <property type="match status" value="1"/>
</dbReference>
<keyword evidence="6" id="KW-0833">Ubl conjugation pathway</keyword>
<keyword evidence="5" id="KW-0677">Repeat</keyword>
<reference evidence="10" key="2">
    <citation type="submission" date="2025-08" db="UniProtKB">
        <authorList>
            <consortium name="Ensembl"/>
        </authorList>
    </citation>
    <scope>IDENTIFICATION</scope>
    <source>
        <strain evidence="10">Thoroughbred</strain>
    </source>
</reference>
<dbReference type="GO" id="GO:0043248">
    <property type="term" value="P:proteasome assembly"/>
    <property type="evidence" value="ECO:0007669"/>
    <property type="project" value="Ensembl"/>
</dbReference>